<gene>
    <name evidence="1" type="primary">144</name>
    <name evidence="1" type="ORF">THIBAULT_144</name>
</gene>
<name>G1FGK9_9CAUD</name>
<keyword evidence="2" id="KW-1185">Reference proteome</keyword>
<dbReference type="Proteomes" id="UP000008391">
    <property type="component" value="Segment"/>
</dbReference>
<dbReference type="KEGG" id="vg:18566078"/>
<accession>G1FGK9</accession>
<evidence type="ECO:0000313" key="2">
    <source>
        <dbReference type="Proteomes" id="UP000008391"/>
    </source>
</evidence>
<reference evidence="1 2" key="1">
    <citation type="journal article" date="2012" name="J. Virol.">
        <title>Complete Genome Sequences of 138 Mycobacteriophages.</title>
        <authorList>
            <consortium name="the Science Education Alliance Phage Hunters Advancing Genomics and Evolutionary Science Program"/>
            <consortium name="the KwaZulu-Natal Research Institute for Tuberculosis and HIV Mycobacterial Genetics Course Students"/>
            <consortium name="the Phage Hunters Integrating Research and Education Program"/>
            <person name="Hatfull G.F."/>
        </authorList>
    </citation>
    <scope>NUCLEOTIDE SEQUENCE [LARGE SCALE GENOMIC DNA]</scope>
</reference>
<sequence length="188" mass="21005">MGEVKHGRDDKLEADADKWLARGVGKNKRGLERDLEKVRYESGSVSAAELRFYDPTNNWDSKDSAYTIYVAPTDLEGVEPTACVDGNVRARSREDPNLPDGTWGRAGAEELKGMRRHVEDDDSGGSTFEFIPLLGANEITSGKACTKCGLRKRLEYFSPDSRSGDGLHSWCKRCRKESARNAYVRKIE</sequence>
<dbReference type="RefSeq" id="YP_009018155.1">
    <property type="nucleotide sequence ID" value="NC_023738.1"/>
</dbReference>
<proteinExistence type="predicted"/>
<organism evidence="1 2">
    <name type="scientific">Mycobacterium phage Thibault</name>
    <dbReference type="NCBI Taxonomy" id="1052673"/>
    <lineage>
        <taxon>Viruses</taxon>
        <taxon>Duplodnaviria</taxon>
        <taxon>Heunggongvirae</taxon>
        <taxon>Uroviricota</taxon>
        <taxon>Caudoviricetes</taxon>
        <taxon>Omegavirus</taxon>
        <taxon>Omegavirus thibault</taxon>
    </lineage>
</organism>
<dbReference type="EMBL" id="JN201525">
    <property type="protein sequence ID" value="AEJ94066.1"/>
    <property type="molecule type" value="Genomic_DNA"/>
</dbReference>
<evidence type="ECO:0008006" key="3">
    <source>
        <dbReference type="Google" id="ProtNLM"/>
    </source>
</evidence>
<evidence type="ECO:0000313" key="1">
    <source>
        <dbReference type="EMBL" id="AEJ94066.1"/>
    </source>
</evidence>
<protein>
    <recommendedName>
        <fullName evidence="3">HNH endonuclease</fullName>
    </recommendedName>
</protein>
<dbReference type="OrthoDB" id="9991at10239"/>
<dbReference type="GeneID" id="18566078"/>